<dbReference type="AlphaFoldDB" id="A0A0C4F3F5"/>
<reference evidence="2" key="1">
    <citation type="submission" date="2009-11" db="EMBL/GenBank/DDBJ databases">
        <authorList>
            <consortium name="The Broad Institute Genome Sequencing Platform"/>
            <person name="Ward D."/>
            <person name="Feldgarden M."/>
            <person name="Earl A."/>
            <person name="Young S.K."/>
            <person name="Zeng Q."/>
            <person name="Koehrsen M."/>
            <person name="Alvarado L."/>
            <person name="Berlin A."/>
            <person name="Bochicchio J."/>
            <person name="Borenstein D."/>
            <person name="Chapman S.B."/>
            <person name="Chen Z."/>
            <person name="Engels R."/>
            <person name="Freedman E."/>
            <person name="Gellesch M."/>
            <person name="Goldberg J."/>
            <person name="Griggs A."/>
            <person name="Gujja S."/>
            <person name="Heilman E."/>
            <person name="Heiman D."/>
            <person name="Hepburn T."/>
            <person name="Howarth C."/>
            <person name="Jen D."/>
            <person name="Larson L."/>
            <person name="Lewis B."/>
            <person name="Mehta T."/>
            <person name="Park D."/>
            <person name="Pearson M."/>
            <person name="Roberts A."/>
            <person name="Saif S."/>
            <person name="Shea T."/>
            <person name="Shenoy N."/>
            <person name="Sisk P."/>
            <person name="Stolte C."/>
            <person name="Sykes S."/>
            <person name="Thomson T."/>
            <person name="Walk T."/>
            <person name="White J."/>
            <person name="Yandava C."/>
            <person name="Izard J."/>
            <person name="Baranova O.V."/>
            <person name="Blanton J.M."/>
            <person name="Tanner A.C."/>
            <person name="Dewhirst F.E."/>
            <person name="Haas B."/>
            <person name="Nusbaum C."/>
            <person name="Birren B."/>
        </authorList>
    </citation>
    <scope>NUCLEOTIDE SEQUENCE [LARGE SCALE GENOMIC DNA]</scope>
    <source>
        <strain evidence="2">1-1 BBBD Race 1</strain>
    </source>
</reference>
<evidence type="ECO:0000313" key="3">
    <source>
        <dbReference type="EnsemblFungi" id="PTTG_07634-t43_1-p1"/>
    </source>
</evidence>
<dbReference type="OrthoDB" id="2505029at2759"/>
<evidence type="ECO:0000313" key="2">
    <source>
        <dbReference type="EMBL" id="OAV97245.1"/>
    </source>
</evidence>
<dbReference type="OMA" id="WDSEERC"/>
<dbReference type="EnsemblFungi" id="PTTG_07634-t43_1">
    <property type="protein sequence ID" value="PTTG_07634-t43_1-p1"/>
    <property type="gene ID" value="PTTG_07634"/>
</dbReference>
<name>A0A0C4F3F5_PUCT1</name>
<gene>
    <name evidence="2" type="ORF">PTTG_07634</name>
</gene>
<dbReference type="VEuPathDB" id="FungiDB:PTTG_07634"/>
<dbReference type="Proteomes" id="UP000005240">
    <property type="component" value="Unassembled WGS sequence"/>
</dbReference>
<feature type="compositionally biased region" description="Low complexity" evidence="1">
    <location>
        <begin position="236"/>
        <end position="246"/>
    </location>
</feature>
<feature type="compositionally biased region" description="Basic and acidic residues" evidence="1">
    <location>
        <begin position="272"/>
        <end position="300"/>
    </location>
</feature>
<reference evidence="2" key="2">
    <citation type="submission" date="2016-05" db="EMBL/GenBank/DDBJ databases">
        <title>Comparative analysis highlights variable genome content of wheat rusts and divergence of the mating loci.</title>
        <authorList>
            <person name="Cuomo C.A."/>
            <person name="Bakkeren G."/>
            <person name="Szabo L."/>
            <person name="Khalil H."/>
            <person name="Joly D."/>
            <person name="Goldberg J."/>
            <person name="Young S."/>
            <person name="Zeng Q."/>
            <person name="Fellers J."/>
        </authorList>
    </citation>
    <scope>NUCLEOTIDE SEQUENCE [LARGE SCALE GENOMIC DNA]</scope>
    <source>
        <strain evidence="2">1-1 BBBD Race 1</strain>
    </source>
</reference>
<dbReference type="EMBL" id="ADAS02000014">
    <property type="protein sequence ID" value="OAV97245.1"/>
    <property type="molecule type" value="Genomic_DNA"/>
</dbReference>
<sequence>MSNTRSPNHPFAFDGHFEPLSESLAESVRGNLYGYVKTQSFIQAGGSSDEKNEDFEVQLYIFISGKIIALNDGSMPTLTYYQDSVTQTGSTSPNRPDFTSKTTIHSLGMVTGRREVVLSGADTSTRLEVIVAHCDWDSEERCHQCFNVKYIIPGSKNMVKTHTLYQIGREVNIIGRLVDFDMEESMAVVLVSSVSVTTGHQLGRAVPASSSPNKGGPSGGRKLTTFSAKKPDNVTDETPPSTSQSPTPHPTVYKKATIIKNPPTTSAKGKQKLIEESDQELDKASNKDDETNEDANDKPDTLAPAKKGRPRKEILRDAAKCMKKF</sequence>
<reference evidence="3 4" key="3">
    <citation type="journal article" date="2017" name="G3 (Bethesda)">
        <title>Comparative analysis highlights variable genome content of wheat rusts and divergence of the mating loci.</title>
        <authorList>
            <person name="Cuomo C.A."/>
            <person name="Bakkeren G."/>
            <person name="Khalil H.B."/>
            <person name="Panwar V."/>
            <person name="Joly D."/>
            <person name="Linning R."/>
            <person name="Sakthikumar S."/>
            <person name="Song X."/>
            <person name="Adiconis X."/>
            <person name="Fan L."/>
            <person name="Goldberg J.M."/>
            <person name="Levin J.Z."/>
            <person name="Young S."/>
            <person name="Zeng Q."/>
            <person name="Anikster Y."/>
            <person name="Bruce M."/>
            <person name="Wang M."/>
            <person name="Yin C."/>
            <person name="McCallum B."/>
            <person name="Szabo L.J."/>
            <person name="Hulbert S."/>
            <person name="Chen X."/>
            <person name="Fellers J.P."/>
        </authorList>
    </citation>
    <scope>NUCLEOTIDE SEQUENCE</scope>
    <source>
        <strain evidence="3">isolate 1-1 / race 1 (BBBD)</strain>
        <strain evidence="4">Isolate 1-1 / race 1 (BBBD)</strain>
    </source>
</reference>
<keyword evidence="4" id="KW-1185">Reference proteome</keyword>
<organism evidence="2">
    <name type="scientific">Puccinia triticina (isolate 1-1 / race 1 (BBBD))</name>
    <name type="common">Brown leaf rust fungus</name>
    <dbReference type="NCBI Taxonomy" id="630390"/>
    <lineage>
        <taxon>Eukaryota</taxon>
        <taxon>Fungi</taxon>
        <taxon>Dikarya</taxon>
        <taxon>Basidiomycota</taxon>
        <taxon>Pucciniomycotina</taxon>
        <taxon>Pucciniomycetes</taxon>
        <taxon>Pucciniales</taxon>
        <taxon>Pucciniaceae</taxon>
        <taxon>Puccinia</taxon>
    </lineage>
</organism>
<accession>A0A0C4F3F5</accession>
<protein>
    <submittedName>
        <fullName evidence="2 3">Uncharacterized protein</fullName>
    </submittedName>
</protein>
<reference evidence="3" key="4">
    <citation type="submission" date="2025-05" db="UniProtKB">
        <authorList>
            <consortium name="EnsemblFungi"/>
        </authorList>
    </citation>
    <scope>IDENTIFICATION</scope>
    <source>
        <strain evidence="3">isolate 1-1 / race 1 (BBBD)</strain>
    </source>
</reference>
<feature type="region of interest" description="Disordered" evidence="1">
    <location>
        <begin position="203"/>
        <end position="313"/>
    </location>
</feature>
<evidence type="ECO:0000313" key="4">
    <source>
        <dbReference type="Proteomes" id="UP000005240"/>
    </source>
</evidence>
<evidence type="ECO:0000256" key="1">
    <source>
        <dbReference type="SAM" id="MobiDB-lite"/>
    </source>
</evidence>
<proteinExistence type="predicted"/>